<reference evidence="1" key="2">
    <citation type="journal article" date="2023" name="IMA Fungus">
        <title>Comparative genomic study of the Penicillium genus elucidates a diverse pangenome and 15 lateral gene transfer events.</title>
        <authorList>
            <person name="Petersen C."/>
            <person name="Sorensen T."/>
            <person name="Nielsen M.R."/>
            <person name="Sondergaard T.E."/>
            <person name="Sorensen J.L."/>
            <person name="Fitzpatrick D.A."/>
            <person name="Frisvad J.C."/>
            <person name="Nielsen K.L."/>
        </authorList>
    </citation>
    <scope>NUCLEOTIDE SEQUENCE</scope>
    <source>
        <strain evidence="1">IBT 15544</strain>
    </source>
</reference>
<dbReference type="AlphaFoldDB" id="A0A9W9TAL4"/>
<evidence type="ECO:0000313" key="1">
    <source>
        <dbReference type="EMBL" id="KAJ5215496.1"/>
    </source>
</evidence>
<accession>A0A9W9TAL4</accession>
<dbReference type="SUPFAM" id="SSF53448">
    <property type="entry name" value="Nucleotide-diphospho-sugar transferases"/>
    <property type="match status" value="1"/>
</dbReference>
<dbReference type="InterPro" id="IPR029044">
    <property type="entry name" value="Nucleotide-diphossugar_trans"/>
</dbReference>
<dbReference type="GeneID" id="83176266"/>
<dbReference type="PANTHER" id="PTHR11183">
    <property type="entry name" value="GLYCOGENIN SUBFAMILY MEMBER"/>
    <property type="match status" value="1"/>
</dbReference>
<evidence type="ECO:0000313" key="2">
    <source>
        <dbReference type="Proteomes" id="UP001150904"/>
    </source>
</evidence>
<proteinExistence type="predicted"/>
<comment type="caution">
    <text evidence="1">The sequence shown here is derived from an EMBL/GenBank/DDBJ whole genome shotgun (WGS) entry which is preliminary data.</text>
</comment>
<name>A0A9W9TAL4_9EURO</name>
<reference evidence="1" key="1">
    <citation type="submission" date="2022-12" db="EMBL/GenBank/DDBJ databases">
        <authorList>
            <person name="Petersen C."/>
        </authorList>
    </citation>
    <scope>NUCLEOTIDE SEQUENCE</scope>
    <source>
        <strain evidence="1">IBT 15544</strain>
    </source>
</reference>
<dbReference type="GO" id="GO:0016740">
    <property type="term" value="F:transferase activity"/>
    <property type="evidence" value="ECO:0007669"/>
    <property type="project" value="UniProtKB-KW"/>
</dbReference>
<sequence>MLAFPPLKLVKLATTLFLLVYSSAIIFRLAADLDSNERSAFFTSQIAHEITSLYESAESHSIDWSRFAYVQYATNSDYLCNAVMMFERLHQSASRADRVLIYPTEYSSESAATSWQQTLLRKARDEYNVTLRPVELISRESGDRTWSESFTKLLAFNQTQYSRVLCLDSDATLFQVTLNH</sequence>
<dbReference type="InterPro" id="IPR050587">
    <property type="entry name" value="GNT1/Glycosyltrans_8"/>
</dbReference>
<dbReference type="Proteomes" id="UP001150904">
    <property type="component" value="Unassembled WGS sequence"/>
</dbReference>
<dbReference type="EMBL" id="JAPQKR010000005">
    <property type="protein sequence ID" value="KAJ5215496.1"/>
    <property type="molecule type" value="Genomic_DNA"/>
</dbReference>
<keyword evidence="1" id="KW-0808">Transferase</keyword>
<dbReference type="Gene3D" id="3.90.550.10">
    <property type="entry name" value="Spore Coat Polysaccharide Biosynthesis Protein SpsA, Chain A"/>
    <property type="match status" value="1"/>
</dbReference>
<dbReference type="RefSeq" id="XP_058311309.1">
    <property type="nucleotide sequence ID" value="XM_058448965.1"/>
</dbReference>
<organism evidence="1 2">
    <name type="scientific">Penicillium cinerascens</name>
    <dbReference type="NCBI Taxonomy" id="70096"/>
    <lineage>
        <taxon>Eukaryota</taxon>
        <taxon>Fungi</taxon>
        <taxon>Dikarya</taxon>
        <taxon>Ascomycota</taxon>
        <taxon>Pezizomycotina</taxon>
        <taxon>Eurotiomycetes</taxon>
        <taxon>Eurotiomycetidae</taxon>
        <taxon>Eurotiales</taxon>
        <taxon>Aspergillaceae</taxon>
        <taxon>Penicillium</taxon>
    </lineage>
</organism>
<gene>
    <name evidence="1" type="ORF">N7498_001903</name>
</gene>
<protein>
    <submittedName>
        <fullName evidence="1">Nucleotide-diphospho-sugar transferase</fullName>
    </submittedName>
</protein>
<keyword evidence="2" id="KW-1185">Reference proteome</keyword>
<dbReference type="OrthoDB" id="2014201at2759"/>